<organism evidence="2">
    <name type="scientific">Trypanosoma vivax (strain Y486)</name>
    <dbReference type="NCBI Taxonomy" id="1055687"/>
    <lineage>
        <taxon>Eukaryota</taxon>
        <taxon>Discoba</taxon>
        <taxon>Euglenozoa</taxon>
        <taxon>Kinetoplastea</taxon>
        <taxon>Metakinetoplastina</taxon>
        <taxon>Trypanosomatida</taxon>
        <taxon>Trypanosomatidae</taxon>
        <taxon>Trypanosoma</taxon>
        <taxon>Duttonella</taxon>
    </lineage>
</organism>
<evidence type="ECO:0000259" key="1">
    <source>
        <dbReference type="Pfam" id="PF00849"/>
    </source>
</evidence>
<gene>
    <name evidence="2" type="ORF">TVY486_0301490</name>
</gene>
<evidence type="ECO:0000313" key="2">
    <source>
        <dbReference type="EMBL" id="CCC46960.1"/>
    </source>
</evidence>
<dbReference type="PANTHER" id="PTHR21600">
    <property type="entry name" value="MITOCHONDRIAL RNA PSEUDOURIDINE SYNTHASE"/>
    <property type="match status" value="1"/>
</dbReference>
<protein>
    <recommendedName>
        <fullName evidence="1">Pseudouridine synthase RsuA/RluA-like domain-containing protein</fullName>
    </recommendedName>
</protein>
<dbReference type="InterPro" id="IPR006224">
    <property type="entry name" value="PsdUridine_synth_RluA-like_CS"/>
</dbReference>
<name>G0TSN3_TRYVY</name>
<reference evidence="2" key="1">
    <citation type="journal article" date="2012" name="Proc. Natl. Acad. Sci. U.S.A.">
        <title>Antigenic diversity is generated by distinct evolutionary mechanisms in African trypanosome species.</title>
        <authorList>
            <person name="Jackson A.P."/>
            <person name="Berry A."/>
            <person name="Aslett M."/>
            <person name="Allison H.C."/>
            <person name="Burton P."/>
            <person name="Vavrova-Anderson J."/>
            <person name="Brown R."/>
            <person name="Browne H."/>
            <person name="Corton N."/>
            <person name="Hauser H."/>
            <person name="Gamble J."/>
            <person name="Gilderthorp R."/>
            <person name="Marcello L."/>
            <person name="McQuillan J."/>
            <person name="Otto T.D."/>
            <person name="Quail M.A."/>
            <person name="Sanders M.J."/>
            <person name="van Tonder A."/>
            <person name="Ginger M.L."/>
            <person name="Field M.C."/>
            <person name="Barry J.D."/>
            <person name="Hertz-Fowler C."/>
            <person name="Berriman M."/>
        </authorList>
    </citation>
    <scope>NUCLEOTIDE SEQUENCE</scope>
    <source>
        <strain evidence="2">Y486</strain>
    </source>
</reference>
<dbReference type="AlphaFoldDB" id="G0TSN3"/>
<dbReference type="GO" id="GO:0000455">
    <property type="term" value="P:enzyme-directed rRNA pseudouridine synthesis"/>
    <property type="evidence" value="ECO:0007669"/>
    <property type="project" value="TreeGrafter"/>
</dbReference>
<feature type="domain" description="Pseudouridine synthase RsuA/RluA-like" evidence="1">
    <location>
        <begin position="542"/>
        <end position="699"/>
    </location>
</feature>
<dbReference type="InterPro" id="IPR006145">
    <property type="entry name" value="PsdUridine_synth_RsuA/RluA"/>
</dbReference>
<dbReference type="VEuPathDB" id="TriTrypDB:TvY486_0301490"/>
<sequence length="759" mass="82706">MHHVRGLVRRSSSAVLRRLEDCVVPHDVTTCFVNATIVDSAGCSTSLQLLHSAALLQVLNELTPAEALRRIREVREIPSTVRSLCSPLFDHTAADTFQEPKATRAVSEKLEPLFVKRTTALTVAEIACRQSRFLSKVVGRLMASDMKLVEGLTERLVERTKRPTNVNCGLFTPEEVSLYRGTVEELSRLNPAAAIALAMNSKLPSTGSGASAALAQLVRLEKTAAVLSFLEGFAAKDEVAPAFETCATQIAIRLRNKLWELEGKGNVSSAGDTAAGEPTSKALRDSLALACRFNVDPSVVFPTDAAAIQQWSSQFLQGDMLPRERAEVIAGVVCRKNLLPRRIALGCLSSWCLNDMEHRWFISMFSGDSKDNGAAEGGEARLPGVDESVVRCAATSCALKDPTRSLVYNRLLHQYAVLLGDGEIEPTHPSFPHFLEECGECHLSTERPKEFSFILKVSASTVMEELLQLAPQCSYWRTLLERKRECVSAAVAPQGCVCVTVRLPEGHECVEAAKAMVKAAGKVGKHSDCTLPSLPVIYEDSDLVVINKPPHIATSRHALSCTQLNDGSVVDVVSLQLASSEYGNALCHVFRQGQVHRLDSETSGCLLMAKSDVAAASLRHQMGTSAGYSQSNKVYIALCAVLEQDLKRIPLRGVLRDPADAKVNTRYRVMRFFERSRVVLVECRIQQGKKHQVRRHLAAAGLPILQDVVHGGAACCTSIIQRVALHASCLTVVHPRTAEVISCQAPLPSDMREAIRLLS</sequence>
<dbReference type="Gene3D" id="3.30.2350.10">
    <property type="entry name" value="Pseudouridine synthase"/>
    <property type="match status" value="1"/>
</dbReference>
<dbReference type="InterPro" id="IPR050188">
    <property type="entry name" value="RluA_PseudoU_synthase"/>
</dbReference>
<dbReference type="PANTHER" id="PTHR21600:SF90">
    <property type="entry name" value="PSEUDOURIDINE SYNTHASE RSUA_RLUA-LIKE DOMAIN-CONTAINING PROTEIN"/>
    <property type="match status" value="1"/>
</dbReference>
<dbReference type="InterPro" id="IPR020103">
    <property type="entry name" value="PsdUridine_synth_cat_dom_sf"/>
</dbReference>
<dbReference type="PROSITE" id="PS01129">
    <property type="entry name" value="PSI_RLU"/>
    <property type="match status" value="1"/>
</dbReference>
<dbReference type="Pfam" id="PF00849">
    <property type="entry name" value="PseudoU_synth_2"/>
    <property type="match status" value="1"/>
</dbReference>
<dbReference type="SUPFAM" id="SSF55120">
    <property type="entry name" value="Pseudouridine synthase"/>
    <property type="match status" value="1"/>
</dbReference>
<proteinExistence type="predicted"/>
<accession>G0TSN3</accession>
<dbReference type="GO" id="GO:0009982">
    <property type="term" value="F:pseudouridine synthase activity"/>
    <property type="evidence" value="ECO:0007669"/>
    <property type="project" value="InterPro"/>
</dbReference>
<dbReference type="GO" id="GO:0003723">
    <property type="term" value="F:RNA binding"/>
    <property type="evidence" value="ECO:0007669"/>
    <property type="project" value="InterPro"/>
</dbReference>
<dbReference type="CDD" id="cd02869">
    <property type="entry name" value="PseudoU_synth_RluA_like"/>
    <property type="match status" value="1"/>
</dbReference>
<dbReference type="EMBL" id="HE573019">
    <property type="protein sequence ID" value="CCC46960.1"/>
    <property type="molecule type" value="Genomic_DNA"/>
</dbReference>